<evidence type="ECO:0000256" key="2">
    <source>
        <dbReference type="ARBA" id="ARBA00022759"/>
    </source>
</evidence>
<evidence type="ECO:0000313" key="8">
    <source>
        <dbReference type="Proteomes" id="UP000199046"/>
    </source>
</evidence>
<dbReference type="SUPFAM" id="SSF52980">
    <property type="entry name" value="Restriction endonuclease-like"/>
    <property type="match status" value="1"/>
</dbReference>
<dbReference type="GO" id="GO:0016787">
    <property type="term" value="F:hydrolase activity"/>
    <property type="evidence" value="ECO:0007669"/>
    <property type="project" value="UniProtKB-KW"/>
</dbReference>
<gene>
    <name evidence="7" type="ORF">SAMN05421848_0580</name>
</gene>
<reference evidence="8" key="1">
    <citation type="submission" date="2016-10" db="EMBL/GenBank/DDBJ databases">
        <authorList>
            <person name="Varghese N."/>
            <person name="Submissions S."/>
        </authorList>
    </citation>
    <scope>NUCLEOTIDE SEQUENCE [LARGE SCALE GENOMIC DNA]</scope>
    <source>
        <strain evidence="8">DSM 23439</strain>
    </source>
</reference>
<keyword evidence="8" id="KW-1185">Reference proteome</keyword>
<name>A0A1I1GGJ9_9GAMM</name>
<dbReference type="GO" id="GO:0006298">
    <property type="term" value="P:mismatch repair"/>
    <property type="evidence" value="ECO:0007669"/>
    <property type="project" value="UniProtKB-UniRule"/>
</dbReference>
<accession>A0A1I1GGJ9</accession>
<keyword evidence="4 6" id="KW-0378">Hydrolase</keyword>
<evidence type="ECO:0000256" key="4">
    <source>
        <dbReference type="ARBA" id="ARBA00022801"/>
    </source>
</evidence>
<evidence type="ECO:0000256" key="3">
    <source>
        <dbReference type="ARBA" id="ARBA00022763"/>
    </source>
</evidence>
<keyword evidence="1 6" id="KW-0540">Nuclease</keyword>
<comment type="similarity">
    <text evidence="6">Belongs to the vsr family.</text>
</comment>
<dbReference type="NCBIfam" id="TIGR00632">
    <property type="entry name" value="vsr"/>
    <property type="match status" value="1"/>
</dbReference>
<comment type="function">
    <text evidence="6">May nick specific sequences that contain T:G mispairs resulting from m5C-deamination.</text>
</comment>
<dbReference type="AlphaFoldDB" id="A0A1I1GGJ9"/>
<dbReference type="Proteomes" id="UP000199046">
    <property type="component" value="Unassembled WGS sequence"/>
</dbReference>
<proteinExistence type="inferred from homology"/>
<organism evidence="7 8">
    <name type="scientific">Kushneria avicenniae</name>
    <dbReference type="NCBI Taxonomy" id="402385"/>
    <lineage>
        <taxon>Bacteria</taxon>
        <taxon>Pseudomonadati</taxon>
        <taxon>Pseudomonadota</taxon>
        <taxon>Gammaproteobacteria</taxon>
        <taxon>Oceanospirillales</taxon>
        <taxon>Halomonadaceae</taxon>
        <taxon>Kushneria</taxon>
    </lineage>
</organism>
<evidence type="ECO:0000313" key="7">
    <source>
        <dbReference type="EMBL" id="SFC10917.1"/>
    </source>
</evidence>
<dbReference type="GO" id="GO:0004519">
    <property type="term" value="F:endonuclease activity"/>
    <property type="evidence" value="ECO:0007669"/>
    <property type="project" value="UniProtKB-KW"/>
</dbReference>
<dbReference type="EMBL" id="FOLY01000001">
    <property type="protein sequence ID" value="SFC10917.1"/>
    <property type="molecule type" value="Genomic_DNA"/>
</dbReference>
<dbReference type="InterPro" id="IPR004603">
    <property type="entry name" value="DNA_mismatch_endonuc_vsr"/>
</dbReference>
<dbReference type="STRING" id="402385.SAMN05421848_0580"/>
<dbReference type="RefSeq" id="WP_245742797.1">
    <property type="nucleotide sequence ID" value="NZ_FOLY01000001.1"/>
</dbReference>
<dbReference type="EC" id="3.1.-.-" evidence="6"/>
<dbReference type="Gene3D" id="3.40.960.10">
    <property type="entry name" value="VSR Endonuclease"/>
    <property type="match status" value="1"/>
</dbReference>
<protein>
    <recommendedName>
        <fullName evidence="6">Very short patch repair endonuclease</fullName>
        <ecNumber evidence="6">3.1.-.-</ecNumber>
    </recommendedName>
</protein>
<evidence type="ECO:0000256" key="6">
    <source>
        <dbReference type="PIRNR" id="PIRNR018267"/>
    </source>
</evidence>
<dbReference type="CDD" id="cd00221">
    <property type="entry name" value="Vsr"/>
    <property type="match status" value="1"/>
</dbReference>
<evidence type="ECO:0000256" key="1">
    <source>
        <dbReference type="ARBA" id="ARBA00022722"/>
    </source>
</evidence>
<keyword evidence="3 6" id="KW-0227">DNA damage</keyword>
<evidence type="ECO:0000256" key="5">
    <source>
        <dbReference type="ARBA" id="ARBA00023204"/>
    </source>
</evidence>
<dbReference type="InterPro" id="IPR011335">
    <property type="entry name" value="Restrct_endonuc-II-like"/>
</dbReference>
<dbReference type="Pfam" id="PF03852">
    <property type="entry name" value="Vsr"/>
    <property type="match status" value="1"/>
</dbReference>
<dbReference type="PIRSF" id="PIRSF018267">
    <property type="entry name" value="VSR_endonuc"/>
    <property type="match status" value="1"/>
</dbReference>
<sequence length="158" mass="18563">MVLVDVVDAATRSRMMAGIQGKNTQPELLVRRYLHACGYRFRLHRRDLPGTPDLTLPRHRCVIFVHGCFWHRHEGCFYATSPATRKRFWQDKLENNVKRDRRQLAQLNEMGWHAVIVWECGLRHMPAQLHEILTLIEQGSNVEEWPPQPPRVRRAPPS</sequence>
<keyword evidence="2 6" id="KW-0255">Endonuclease</keyword>
<keyword evidence="5 6" id="KW-0234">DNA repair</keyword>